<feature type="domain" description="EF-hand" evidence="12">
    <location>
        <begin position="82"/>
        <end position="117"/>
    </location>
</feature>
<dbReference type="PROSITE" id="PS50222">
    <property type="entry name" value="EF_HAND_2"/>
    <property type="match status" value="3"/>
</dbReference>
<feature type="compositionally biased region" description="Acidic residues" evidence="11">
    <location>
        <begin position="255"/>
        <end position="278"/>
    </location>
</feature>
<dbReference type="STRING" id="6573.A0A210QF83"/>
<feature type="compositionally biased region" description="Polar residues" evidence="11">
    <location>
        <begin position="410"/>
        <end position="440"/>
    </location>
</feature>
<proteinExistence type="predicted"/>
<feature type="compositionally biased region" description="Low complexity" evidence="11">
    <location>
        <begin position="306"/>
        <end position="321"/>
    </location>
</feature>
<keyword evidence="6" id="KW-0472">Membrane</keyword>
<reference evidence="13 14" key="1">
    <citation type="journal article" date="2017" name="Nat. Ecol. Evol.">
        <title>Scallop genome provides insights into evolution of bilaterian karyotype and development.</title>
        <authorList>
            <person name="Wang S."/>
            <person name="Zhang J."/>
            <person name="Jiao W."/>
            <person name="Li J."/>
            <person name="Xun X."/>
            <person name="Sun Y."/>
            <person name="Guo X."/>
            <person name="Huan P."/>
            <person name="Dong B."/>
            <person name="Zhang L."/>
            <person name="Hu X."/>
            <person name="Sun X."/>
            <person name="Wang J."/>
            <person name="Zhao C."/>
            <person name="Wang Y."/>
            <person name="Wang D."/>
            <person name="Huang X."/>
            <person name="Wang R."/>
            <person name="Lv J."/>
            <person name="Li Y."/>
            <person name="Zhang Z."/>
            <person name="Liu B."/>
            <person name="Lu W."/>
            <person name="Hui Y."/>
            <person name="Liang J."/>
            <person name="Zhou Z."/>
            <person name="Hou R."/>
            <person name="Li X."/>
            <person name="Liu Y."/>
            <person name="Li H."/>
            <person name="Ning X."/>
            <person name="Lin Y."/>
            <person name="Zhao L."/>
            <person name="Xing Q."/>
            <person name="Dou J."/>
            <person name="Li Y."/>
            <person name="Mao J."/>
            <person name="Guo H."/>
            <person name="Dou H."/>
            <person name="Li T."/>
            <person name="Mu C."/>
            <person name="Jiang W."/>
            <person name="Fu Q."/>
            <person name="Fu X."/>
            <person name="Miao Y."/>
            <person name="Liu J."/>
            <person name="Yu Q."/>
            <person name="Li R."/>
            <person name="Liao H."/>
            <person name="Li X."/>
            <person name="Kong Y."/>
            <person name="Jiang Z."/>
            <person name="Chourrout D."/>
            <person name="Li R."/>
            <person name="Bao Z."/>
        </authorList>
    </citation>
    <scope>NUCLEOTIDE SEQUENCE [LARGE SCALE GENOMIC DNA]</scope>
    <source>
        <strain evidence="13 14">PY_sf001</strain>
    </source>
</reference>
<keyword evidence="3" id="KW-0677">Repeat</keyword>
<feature type="compositionally biased region" description="Polar residues" evidence="11">
    <location>
        <begin position="471"/>
        <end position="486"/>
    </location>
</feature>
<keyword evidence="7" id="KW-0505">Motor protein</keyword>
<dbReference type="InterPro" id="IPR018247">
    <property type="entry name" value="EF_Hand_1_Ca_BS"/>
</dbReference>
<feature type="domain" description="EF-hand" evidence="12">
    <location>
        <begin position="760"/>
        <end position="795"/>
    </location>
</feature>
<evidence type="ECO:0000256" key="6">
    <source>
        <dbReference type="ARBA" id="ARBA00023136"/>
    </source>
</evidence>
<evidence type="ECO:0000256" key="10">
    <source>
        <dbReference type="ARBA" id="ARBA00078496"/>
    </source>
</evidence>
<keyword evidence="8" id="KW-0514">Muscle protein</keyword>
<accession>A0A210QF83</accession>
<organism evidence="13 14">
    <name type="scientific">Mizuhopecten yessoensis</name>
    <name type="common">Japanese scallop</name>
    <name type="synonym">Patinopecten yessoensis</name>
    <dbReference type="NCBI Taxonomy" id="6573"/>
    <lineage>
        <taxon>Eukaryota</taxon>
        <taxon>Metazoa</taxon>
        <taxon>Spiralia</taxon>
        <taxon>Lophotrochozoa</taxon>
        <taxon>Mollusca</taxon>
        <taxon>Bivalvia</taxon>
        <taxon>Autobranchia</taxon>
        <taxon>Pteriomorphia</taxon>
        <taxon>Pectinida</taxon>
        <taxon>Pectinoidea</taxon>
        <taxon>Pectinidae</taxon>
        <taxon>Mizuhopecten</taxon>
    </lineage>
</organism>
<sequence length="986" mass="110093">MSRRSSRSSISDGELILDCKAAYREVLDDIRKDITSKSVLLQALQETGRNPTERVLKKYWRSDTEGLSFDDFVDICRKEPVTSEEEIMKAFRKIDTNGDGFLSLEELFKIMTSKGEKMTRQEVREIIDEVDENGDGKLDFKERKFYYEQFCNMNKNTADQLRQQNRKRLERMERGDRKSKKSENFSDSKRGDAASMGSQISVKSNSSQRTSRKKMGSTASIKSEFSVEDGGTSDSKRMGSSSSLRSDSTLKAAEHEEEDAMEEIPEDVDEDDDDDDDIQTSMTRASDAKRHSIQSTGSSFKRSTDSELGSRSSLMSSRGSSVHSFKTRQDPTTEVGLGQTVTDDLTTSPRTKPAASVRRLAEADTASGLHSSSVSLRKSTGSEFGSQMQRGMNKSSASVRQSLDAEKESIVQQSLTGSSASLRKSVNTRSKSNVGSSASIRESIDEELESNAQKSIRGSSTSLRSLKVEQESSTQKNISGSSTSLRRSQDAGFGSQVTVKSKQAVKPVFFSSEEESNRRREDDEEEIDEDVDDEEEVIPTSARRRSSASKSDLSSSYKSRHKSSGELTHGSHASLRSAGMSGSRRSLLSVDDMPRPSPRSNKKGQSVKHVPASKLGHLADEPKNKRDWAHTSSKGCFFIDDDDGLMTHTYRLNLTEKSKVWITIQPTTTKKMIIGDTTPIDTMLLIARKRPDSEGRSVVGFTEKRDGKGKYGVMCELKAGTYNILPFTTGCHLRARHSDSSTETPLVRKDKDGKTAITKAFKKALQEIFELCDLDNNGCLSRDEFTWFTMRTSGDKVTDDEWDVVEETVELENGEITEAGFVKLNEMEADDVDDDISDLWVTLQSMGYNKDLFIDEACPFKLDVFAEGCDDAEVGLTCTGIETINNDMIIETVLEQDEGVKIKGMRDLNMYTYANDTRSTVVLDNRSNSRVKMTMDCTSSKNCKINQSHEDYNITLDPHEKQIAHHMMPMDETLDWTPRCVEAITK</sequence>
<dbReference type="InterPro" id="IPR002048">
    <property type="entry name" value="EF_hand_dom"/>
</dbReference>
<name>A0A210QF83_MIZYE</name>
<dbReference type="FunFam" id="1.10.238.10:FF:000003">
    <property type="entry name" value="Calmodulin A"/>
    <property type="match status" value="1"/>
</dbReference>
<evidence type="ECO:0000256" key="8">
    <source>
        <dbReference type="ARBA" id="ARBA00023179"/>
    </source>
</evidence>
<evidence type="ECO:0000256" key="5">
    <source>
        <dbReference type="ARBA" id="ARBA00023123"/>
    </source>
</evidence>
<dbReference type="GO" id="GO:0016459">
    <property type="term" value="C:myosin complex"/>
    <property type="evidence" value="ECO:0007669"/>
    <property type="project" value="UniProtKB-KW"/>
</dbReference>
<dbReference type="OrthoDB" id="26525at2759"/>
<dbReference type="InterPro" id="IPR052266">
    <property type="entry name" value="Miro-EF-hand_domain"/>
</dbReference>
<dbReference type="Pfam" id="PF13499">
    <property type="entry name" value="EF-hand_7"/>
    <property type="match status" value="1"/>
</dbReference>
<dbReference type="GO" id="GO:0060170">
    <property type="term" value="C:ciliary membrane"/>
    <property type="evidence" value="ECO:0007669"/>
    <property type="project" value="TreeGrafter"/>
</dbReference>
<evidence type="ECO:0000256" key="7">
    <source>
        <dbReference type="ARBA" id="ARBA00023175"/>
    </source>
</evidence>
<dbReference type="AlphaFoldDB" id="A0A210QF83"/>
<keyword evidence="2" id="KW-0479">Metal-binding</keyword>
<evidence type="ECO:0000256" key="2">
    <source>
        <dbReference type="ARBA" id="ARBA00022723"/>
    </source>
</evidence>
<dbReference type="InterPro" id="IPR011992">
    <property type="entry name" value="EF-hand-dom_pair"/>
</dbReference>
<evidence type="ECO:0000256" key="11">
    <source>
        <dbReference type="SAM" id="MobiDB-lite"/>
    </source>
</evidence>
<protein>
    <recommendedName>
        <fullName evidence="10">Sulfhydryl light chain</fullName>
    </recommendedName>
</protein>
<feature type="domain" description="EF-hand" evidence="12">
    <location>
        <begin position="118"/>
        <end position="153"/>
    </location>
</feature>
<dbReference type="Proteomes" id="UP000242188">
    <property type="component" value="Unassembled WGS sequence"/>
</dbReference>
<evidence type="ECO:0000256" key="4">
    <source>
        <dbReference type="ARBA" id="ARBA00022837"/>
    </source>
</evidence>
<dbReference type="PANTHER" id="PTHR46819:SF1">
    <property type="entry name" value="EF-HAND CALCIUM-BINDING DOMAIN-CONTAINING PROTEIN 7"/>
    <property type="match status" value="1"/>
</dbReference>
<keyword evidence="4" id="KW-0106">Calcium</keyword>
<dbReference type="SMART" id="SM00054">
    <property type="entry name" value="EFh"/>
    <property type="match status" value="3"/>
</dbReference>
<comment type="function">
    <text evidence="9">In molluscan muscle, calcium regulation is associated with myosin rather than with actin. Muscle myosin contains two types of light chains: the catalytic light chain, essential for ATPase activity, and the regulatory light chain, a calcium-binding protein responsible for Ca(2+) dependent binding and Ca(2+) dependent Mg-ATPase activity.</text>
</comment>
<dbReference type="GO" id="GO:1903569">
    <property type="term" value="P:positive regulation of protein localization to ciliary membrane"/>
    <property type="evidence" value="ECO:0007669"/>
    <property type="project" value="TreeGrafter"/>
</dbReference>
<dbReference type="SUPFAM" id="SSF47473">
    <property type="entry name" value="EF-hand"/>
    <property type="match status" value="2"/>
</dbReference>
<feature type="compositionally biased region" description="Polar residues" evidence="11">
    <location>
        <begin position="450"/>
        <end position="464"/>
    </location>
</feature>
<evidence type="ECO:0000256" key="3">
    <source>
        <dbReference type="ARBA" id="ARBA00022737"/>
    </source>
</evidence>
<feature type="compositionally biased region" description="Low complexity" evidence="11">
    <location>
        <begin position="548"/>
        <end position="557"/>
    </location>
</feature>
<evidence type="ECO:0000256" key="1">
    <source>
        <dbReference type="ARBA" id="ARBA00004370"/>
    </source>
</evidence>
<feature type="compositionally biased region" description="Polar residues" evidence="11">
    <location>
        <begin position="339"/>
        <end position="350"/>
    </location>
</feature>
<dbReference type="GO" id="GO:0098797">
    <property type="term" value="C:plasma membrane protein complex"/>
    <property type="evidence" value="ECO:0007669"/>
    <property type="project" value="TreeGrafter"/>
</dbReference>
<dbReference type="PROSITE" id="PS00018">
    <property type="entry name" value="EF_HAND_1"/>
    <property type="match status" value="2"/>
</dbReference>
<dbReference type="Gene3D" id="1.10.238.10">
    <property type="entry name" value="EF-hand"/>
    <property type="match status" value="2"/>
</dbReference>
<feature type="compositionally biased region" description="Acidic residues" evidence="11">
    <location>
        <begin position="522"/>
        <end position="537"/>
    </location>
</feature>
<gene>
    <name evidence="13" type="ORF">KP79_PYT08369</name>
</gene>
<keyword evidence="5" id="KW-0518">Myosin</keyword>
<comment type="caution">
    <text evidence="13">The sequence shown here is derived from an EMBL/GenBank/DDBJ whole genome shotgun (WGS) entry which is preliminary data.</text>
</comment>
<comment type="subcellular location">
    <subcellularLocation>
        <location evidence="1">Membrane</location>
    </subcellularLocation>
</comment>
<feature type="region of interest" description="Disordered" evidence="11">
    <location>
        <begin position="168"/>
        <end position="628"/>
    </location>
</feature>
<evidence type="ECO:0000256" key="9">
    <source>
        <dbReference type="ARBA" id="ARBA00049593"/>
    </source>
</evidence>
<dbReference type="PANTHER" id="PTHR46819">
    <property type="entry name" value="EF-HAND CALCIUM-BINDING DOMAIN-CONTAINING PROTEIN 7"/>
    <property type="match status" value="1"/>
</dbReference>
<dbReference type="GO" id="GO:0005509">
    <property type="term" value="F:calcium ion binding"/>
    <property type="evidence" value="ECO:0007669"/>
    <property type="project" value="InterPro"/>
</dbReference>
<dbReference type="CDD" id="cd00051">
    <property type="entry name" value="EFh"/>
    <property type="match status" value="2"/>
</dbReference>
<feature type="compositionally biased region" description="Polar residues" evidence="11">
    <location>
        <begin position="368"/>
        <end position="401"/>
    </location>
</feature>
<feature type="compositionally biased region" description="Basic and acidic residues" evidence="11">
    <location>
        <begin position="617"/>
        <end position="628"/>
    </location>
</feature>
<feature type="compositionally biased region" description="Low complexity" evidence="11">
    <location>
        <begin position="238"/>
        <end position="251"/>
    </location>
</feature>
<evidence type="ECO:0000259" key="12">
    <source>
        <dbReference type="PROSITE" id="PS50222"/>
    </source>
</evidence>
<evidence type="ECO:0000313" key="13">
    <source>
        <dbReference type="EMBL" id="OWF47281.1"/>
    </source>
</evidence>
<keyword evidence="14" id="KW-1185">Reference proteome</keyword>
<feature type="compositionally biased region" description="Basic and acidic residues" evidence="11">
    <location>
        <begin position="170"/>
        <end position="192"/>
    </location>
</feature>
<evidence type="ECO:0000313" key="14">
    <source>
        <dbReference type="Proteomes" id="UP000242188"/>
    </source>
</evidence>
<dbReference type="EMBL" id="NEDP02003955">
    <property type="protein sequence ID" value="OWF47281.1"/>
    <property type="molecule type" value="Genomic_DNA"/>
</dbReference>
<feature type="compositionally biased region" description="Polar residues" evidence="11">
    <location>
        <begin position="196"/>
        <end position="209"/>
    </location>
</feature>